<dbReference type="PROSITE" id="PS50012">
    <property type="entry name" value="RCC1_3"/>
    <property type="match status" value="3"/>
</dbReference>
<feature type="repeat" description="RCC1" evidence="1">
    <location>
        <begin position="390"/>
        <end position="448"/>
    </location>
</feature>
<gene>
    <name evidence="2" type="ORF">Agabi119p4_70</name>
</gene>
<name>A0A8H7FA25_AGABI</name>
<evidence type="ECO:0000313" key="3">
    <source>
        <dbReference type="Proteomes" id="UP000629468"/>
    </source>
</evidence>
<dbReference type="PANTHER" id="PTHR45982:SF1">
    <property type="entry name" value="REGULATOR OF CHROMOSOME CONDENSATION"/>
    <property type="match status" value="1"/>
</dbReference>
<dbReference type="InterPro" id="IPR051553">
    <property type="entry name" value="Ran_GTPase-activating"/>
</dbReference>
<organism evidence="2 3">
    <name type="scientific">Agaricus bisporus var. burnettii</name>
    <dbReference type="NCBI Taxonomy" id="192524"/>
    <lineage>
        <taxon>Eukaryota</taxon>
        <taxon>Fungi</taxon>
        <taxon>Dikarya</taxon>
        <taxon>Basidiomycota</taxon>
        <taxon>Agaricomycotina</taxon>
        <taxon>Agaricomycetes</taxon>
        <taxon>Agaricomycetidae</taxon>
        <taxon>Agaricales</taxon>
        <taxon>Agaricineae</taxon>
        <taxon>Agaricaceae</taxon>
        <taxon>Agaricus</taxon>
    </lineage>
</organism>
<sequence length="459" mass="49293">MLNLLSAGSNAQGQLGNSTIDDSHTFRVCSFAGSLPETLPPSVTNVIDVTNGSNHTLALLEVMIDGKKSTEVWGCGDGRKGQLGPIYKRRHTDQGSTTIFQNLAFADAFDKLGLGGYTITTIGTTWETSYLALQKLGKRDLIVSFGSNDFGDLGVGKDSGDKTVEKGLGIHVVNFSHIAVGGKSIRSAQSVTVEKLRTGQRHAIASLQVVWAGKEPMQILVGWGAFRHGQLGTVPPSSKPFLTSTISKSSPTTPLEPTYHSRPTLIMSLAAPSDFVTEYSLGIHHSVFLHASGHVSFRGSNRKNQTQGLDACRNICDIKCTWNGSYMLTKDNPPHVLSTGSNSHGQLGRAEDSSSWKVEVPIDEDSKAIRTLACGSEHSLVCVVNEQGDDEVWGWGWNEHGNLGVGHTLDAPAPLKMWPPAQLPENIEPHPVRNVWAGTGSSWILCGNTDGTVEKTTSM</sequence>
<dbReference type="Proteomes" id="UP000629468">
    <property type="component" value="Unassembled WGS sequence"/>
</dbReference>
<accession>A0A8H7FA25</accession>
<dbReference type="InterPro" id="IPR000408">
    <property type="entry name" value="Reg_chr_condens"/>
</dbReference>
<dbReference type="Gene3D" id="2.130.10.30">
    <property type="entry name" value="Regulator of chromosome condensation 1/beta-lactamase-inhibitor protein II"/>
    <property type="match status" value="2"/>
</dbReference>
<dbReference type="PANTHER" id="PTHR45982">
    <property type="entry name" value="REGULATOR OF CHROMOSOME CONDENSATION"/>
    <property type="match status" value="1"/>
</dbReference>
<dbReference type="SUPFAM" id="SSF50985">
    <property type="entry name" value="RCC1/BLIP-II"/>
    <property type="match status" value="2"/>
</dbReference>
<dbReference type="InterPro" id="IPR009091">
    <property type="entry name" value="RCC1/BLIP-II"/>
</dbReference>
<evidence type="ECO:0000313" key="2">
    <source>
        <dbReference type="EMBL" id="KAF7783905.1"/>
    </source>
</evidence>
<dbReference type="EMBL" id="JABXXO010000001">
    <property type="protein sequence ID" value="KAF7783905.1"/>
    <property type="molecule type" value="Genomic_DNA"/>
</dbReference>
<dbReference type="AlphaFoldDB" id="A0A8H7FA25"/>
<protein>
    <recommendedName>
        <fullName evidence="4">RCC1/BLIP-II protein</fullName>
    </recommendedName>
</protein>
<evidence type="ECO:0008006" key="4">
    <source>
        <dbReference type="Google" id="ProtNLM"/>
    </source>
</evidence>
<feature type="repeat" description="RCC1" evidence="1">
    <location>
        <begin position="2"/>
        <end position="62"/>
    </location>
</feature>
<dbReference type="Pfam" id="PF00415">
    <property type="entry name" value="RCC1"/>
    <property type="match status" value="3"/>
</dbReference>
<proteinExistence type="predicted"/>
<reference evidence="2 3" key="1">
    <citation type="journal article" name="Sci. Rep.">
        <title>Telomere-to-telomere assembled and centromere annotated genomes of the two main subspecies of the button mushroom Agaricus bisporus reveal especially polymorphic chromosome ends.</title>
        <authorList>
            <person name="Sonnenberg A.S.M."/>
            <person name="Sedaghat-Telgerd N."/>
            <person name="Lavrijssen B."/>
            <person name="Ohm R.A."/>
            <person name="Hendrickx P.M."/>
            <person name="Scholtmeijer K."/>
            <person name="Baars J.J.P."/>
            <person name="van Peer A."/>
        </authorList>
    </citation>
    <scope>NUCLEOTIDE SEQUENCE [LARGE SCALE GENOMIC DNA]</scope>
    <source>
        <strain evidence="2 3">H119_p4</strain>
    </source>
</reference>
<evidence type="ECO:0000256" key="1">
    <source>
        <dbReference type="PROSITE-ProRule" id="PRU00235"/>
    </source>
</evidence>
<comment type="caution">
    <text evidence="2">The sequence shown here is derived from an EMBL/GenBank/DDBJ whole genome shotgun (WGS) entry which is preliminary data.</text>
</comment>
<feature type="repeat" description="RCC1" evidence="1">
    <location>
        <begin position="334"/>
        <end position="385"/>
    </location>
</feature>